<dbReference type="EMBL" id="JXRR01000007">
    <property type="protein sequence ID" value="KIL51764.1"/>
    <property type="molecule type" value="Genomic_DNA"/>
</dbReference>
<dbReference type="GO" id="GO:0019354">
    <property type="term" value="P:siroheme biosynthetic process"/>
    <property type="evidence" value="ECO:0007669"/>
    <property type="project" value="UniProtKB-UniPathway"/>
</dbReference>
<dbReference type="InterPro" id="IPR036291">
    <property type="entry name" value="NAD(P)-bd_dom_sf"/>
</dbReference>
<dbReference type="InterPro" id="IPR042518">
    <property type="entry name" value="SirC_C"/>
</dbReference>
<evidence type="ECO:0000313" key="9">
    <source>
        <dbReference type="Proteomes" id="UP000031972"/>
    </source>
</evidence>
<dbReference type="UniPathway" id="UPA00262">
    <property type="reaction ID" value="UER00222"/>
</dbReference>
<dbReference type="InterPro" id="IPR028281">
    <property type="entry name" value="Sirohaem_synthase_central"/>
</dbReference>
<keyword evidence="3" id="KW-0560">Oxidoreductase</keyword>
<dbReference type="PANTHER" id="PTHR35330:SF1">
    <property type="entry name" value="SIROHEME BIOSYNTHESIS PROTEIN MET8"/>
    <property type="match status" value="1"/>
</dbReference>
<evidence type="ECO:0000256" key="4">
    <source>
        <dbReference type="ARBA" id="ARBA00023027"/>
    </source>
</evidence>
<dbReference type="Gene3D" id="1.10.8.610">
    <property type="entry name" value="SirC, precorrin-2 dehydrogenase, C-terminal helical domain-like"/>
    <property type="match status" value="1"/>
</dbReference>
<accession>A0A0C2SCS0</accession>
<comment type="catalytic activity">
    <reaction evidence="6">
        <text>precorrin-2 + NAD(+) = sirohydrochlorin + NADH + 2 H(+)</text>
        <dbReference type="Rhea" id="RHEA:15613"/>
        <dbReference type="ChEBI" id="CHEBI:15378"/>
        <dbReference type="ChEBI" id="CHEBI:57540"/>
        <dbReference type="ChEBI" id="CHEBI:57945"/>
        <dbReference type="ChEBI" id="CHEBI:58351"/>
        <dbReference type="ChEBI" id="CHEBI:58827"/>
        <dbReference type="EC" id="1.3.1.76"/>
    </reaction>
</comment>
<dbReference type="InterPro" id="IPR006367">
    <property type="entry name" value="Sirohaem_synthase_N"/>
</dbReference>
<evidence type="ECO:0000256" key="3">
    <source>
        <dbReference type="ARBA" id="ARBA00023002"/>
    </source>
</evidence>
<dbReference type="Pfam" id="PF22440">
    <property type="entry name" value="SirC_C"/>
    <property type="match status" value="1"/>
</dbReference>
<dbReference type="Gene3D" id="3.40.50.720">
    <property type="entry name" value="NAD(P)-binding Rossmann-like Domain"/>
    <property type="match status" value="1"/>
</dbReference>
<dbReference type="SUPFAM" id="SSF75615">
    <property type="entry name" value="Siroheme synthase middle domains-like"/>
    <property type="match status" value="1"/>
</dbReference>
<organism evidence="8 9">
    <name type="scientific">Jeotgalibacillus campisalis</name>
    <dbReference type="NCBI Taxonomy" id="220754"/>
    <lineage>
        <taxon>Bacteria</taxon>
        <taxon>Bacillati</taxon>
        <taxon>Bacillota</taxon>
        <taxon>Bacilli</taxon>
        <taxon>Bacillales</taxon>
        <taxon>Caryophanaceae</taxon>
        <taxon>Jeotgalibacillus</taxon>
    </lineage>
</organism>
<dbReference type="Pfam" id="PF14824">
    <property type="entry name" value="Sirohm_synth_M"/>
    <property type="match status" value="1"/>
</dbReference>
<dbReference type="InterPro" id="IPR028161">
    <property type="entry name" value="Met8-like"/>
</dbReference>
<dbReference type="EC" id="1.3.1.76" evidence="2"/>
<feature type="domain" description="Siroheme synthase central" evidence="7">
    <location>
        <begin position="116"/>
        <end position="143"/>
    </location>
</feature>
<comment type="caution">
    <text evidence="8">The sequence shown here is derived from an EMBL/GenBank/DDBJ whole genome shotgun (WGS) entry which is preliminary data.</text>
</comment>
<dbReference type="GO" id="GO:0043115">
    <property type="term" value="F:precorrin-2 dehydrogenase activity"/>
    <property type="evidence" value="ECO:0007669"/>
    <property type="project" value="UniProtKB-EC"/>
</dbReference>
<sequence>MQPLIINLTGRKVVIAGAGRIAARKARVLHGEQALITFIAPQMSEEVLQLAEEKNYTLIHRKAEPSDFADAALVILATNDRIANQALSKALPAHQLVCVVDEFEEGNVTFPATIRRGYLQVAVTSNGSSPKLTRKLKKELEAQFDSSWEPYTAFLKQCRDLIKQLPLSFEEKSDLLWELLEDPYRMNEELQKKKWNELYAMKE</sequence>
<dbReference type="AlphaFoldDB" id="A0A0C2SCS0"/>
<dbReference type="SUPFAM" id="SSF51735">
    <property type="entry name" value="NAD(P)-binding Rossmann-fold domains"/>
    <property type="match status" value="1"/>
</dbReference>
<keyword evidence="9" id="KW-1185">Reference proteome</keyword>
<dbReference type="PATRIC" id="fig|220754.4.peg.701"/>
<dbReference type="RefSeq" id="WP_041054893.1">
    <property type="nucleotide sequence ID" value="NZ_JXRR01000007.1"/>
</dbReference>
<gene>
    <name evidence="8" type="ORF">KR50_06830</name>
</gene>
<dbReference type="GO" id="GO:0004325">
    <property type="term" value="F:ferrochelatase activity"/>
    <property type="evidence" value="ECO:0007669"/>
    <property type="project" value="InterPro"/>
</dbReference>
<dbReference type="PANTHER" id="PTHR35330">
    <property type="entry name" value="SIROHEME BIOSYNTHESIS PROTEIN MET8"/>
    <property type="match status" value="1"/>
</dbReference>
<evidence type="ECO:0000259" key="7">
    <source>
        <dbReference type="Pfam" id="PF14824"/>
    </source>
</evidence>
<dbReference type="Proteomes" id="UP000031972">
    <property type="component" value="Unassembled WGS sequence"/>
</dbReference>
<keyword evidence="4" id="KW-0520">NAD</keyword>
<dbReference type="Pfam" id="PF13241">
    <property type="entry name" value="NAD_binding_7"/>
    <property type="match status" value="1"/>
</dbReference>
<comment type="pathway">
    <text evidence="1">Porphyrin-containing compound metabolism; siroheme biosynthesis; sirohydrochlorin from precorrin-2: step 1/1.</text>
</comment>
<name>A0A0C2SCS0_9BACL</name>
<evidence type="ECO:0000256" key="5">
    <source>
        <dbReference type="ARBA" id="ARBA00023244"/>
    </source>
</evidence>
<proteinExistence type="predicted"/>
<evidence type="ECO:0000313" key="8">
    <source>
        <dbReference type="EMBL" id="KIL51764.1"/>
    </source>
</evidence>
<keyword evidence="5" id="KW-0627">Porphyrin biosynthesis</keyword>
<dbReference type="NCBIfam" id="TIGR01470">
    <property type="entry name" value="cysG_Nterm"/>
    <property type="match status" value="1"/>
</dbReference>
<evidence type="ECO:0000256" key="2">
    <source>
        <dbReference type="ARBA" id="ARBA00012400"/>
    </source>
</evidence>
<evidence type="ECO:0000256" key="1">
    <source>
        <dbReference type="ARBA" id="ARBA00005010"/>
    </source>
</evidence>
<dbReference type="OrthoDB" id="9773765at2"/>
<protein>
    <recommendedName>
        <fullName evidence="2">precorrin-2 dehydrogenase</fullName>
        <ecNumber evidence="2">1.3.1.76</ecNumber>
    </recommendedName>
</protein>
<evidence type="ECO:0000256" key="6">
    <source>
        <dbReference type="ARBA" id="ARBA00047561"/>
    </source>
</evidence>
<reference evidence="8 9" key="1">
    <citation type="submission" date="2015-01" db="EMBL/GenBank/DDBJ databases">
        <title>Jeotgalibacillus campisalis genome sequencing.</title>
        <authorList>
            <person name="Goh K.M."/>
            <person name="Chan K.-G."/>
            <person name="Yaakop A.S."/>
            <person name="Ee R."/>
            <person name="Gan H.M."/>
            <person name="Chan C.S."/>
        </authorList>
    </citation>
    <scope>NUCLEOTIDE SEQUENCE [LARGE SCALE GENOMIC DNA]</scope>
    <source>
        <strain evidence="8 9">SF-57</strain>
    </source>
</reference>